<evidence type="ECO:0000256" key="7">
    <source>
        <dbReference type="SAM" id="Phobius"/>
    </source>
</evidence>
<reference evidence="10" key="1">
    <citation type="submission" date="2020-10" db="EMBL/GenBank/DDBJ databases">
        <authorList>
            <person name="Gilroy R."/>
        </authorList>
    </citation>
    <scope>NUCLEOTIDE SEQUENCE</scope>
    <source>
        <strain evidence="10">G3-4614</strain>
    </source>
</reference>
<gene>
    <name evidence="10" type="ORF">IAC54_00065</name>
</gene>
<sequence>MSLSLKIAVRYLFSKKSHTAINAISWVAVCGVAVSAMAMVCVLSVYNGFNLLITSLYTDIDPQIEITPVLGKTLDTESPAVDSLRLIDGVAAVVPVVSDNALAVGQGGQIPVTVKGVPDFYASVSGIGNTLLDGCLAFEDTLVSYTVLGVGVANAIKVGGGFSSPVELYAPRRMARVNMLNPSSSFNKTEVFCSGVFSVSQPEYDDKFVFVPIREARRLFDYTTEATSIELRLSDGADTESVKKQAAALLGDGFSVKDIFEQQAEAFSMMKIEKWITFAILAFVMMIAAFNIVGSVSMLIIDKRPNVKTLYSLGADYPLISRIFLVEGFLVSAAGTVAGVVAGLLLSAVQEHFGLLTMGDSFIVEAYPVKVVWSDVAAVTAVVLAIGFAAAWYPVRYLTRRRLKEWSLSNQ</sequence>
<evidence type="ECO:0000259" key="9">
    <source>
        <dbReference type="Pfam" id="PF12704"/>
    </source>
</evidence>
<dbReference type="PANTHER" id="PTHR30489:SF0">
    <property type="entry name" value="LIPOPROTEIN-RELEASING SYSTEM TRANSMEMBRANE PROTEIN LOLE"/>
    <property type="match status" value="1"/>
</dbReference>
<name>A0A9D9E328_9BACT</name>
<comment type="caution">
    <text evidence="10">The sequence shown here is derived from an EMBL/GenBank/DDBJ whole genome shotgun (WGS) entry which is preliminary data.</text>
</comment>
<feature type="transmembrane region" description="Helical" evidence="7">
    <location>
        <begin position="275"/>
        <end position="301"/>
    </location>
</feature>
<feature type="transmembrane region" description="Helical" evidence="7">
    <location>
        <begin position="322"/>
        <end position="349"/>
    </location>
</feature>
<evidence type="ECO:0000259" key="8">
    <source>
        <dbReference type="Pfam" id="PF02687"/>
    </source>
</evidence>
<comment type="similarity">
    <text evidence="2">Belongs to the ABC-4 integral membrane protein family. LolC/E subfamily.</text>
</comment>
<keyword evidence="3" id="KW-1003">Cell membrane</keyword>
<dbReference type="Pfam" id="PF12704">
    <property type="entry name" value="MacB_PCD"/>
    <property type="match status" value="1"/>
</dbReference>
<evidence type="ECO:0000256" key="5">
    <source>
        <dbReference type="ARBA" id="ARBA00022989"/>
    </source>
</evidence>
<comment type="subcellular location">
    <subcellularLocation>
        <location evidence="1">Cell membrane</location>
        <topology evidence="1">Multi-pass membrane protein</topology>
    </subcellularLocation>
</comment>
<dbReference type="GO" id="GO:0098797">
    <property type="term" value="C:plasma membrane protein complex"/>
    <property type="evidence" value="ECO:0007669"/>
    <property type="project" value="TreeGrafter"/>
</dbReference>
<evidence type="ECO:0000256" key="3">
    <source>
        <dbReference type="ARBA" id="ARBA00022475"/>
    </source>
</evidence>
<feature type="transmembrane region" description="Helical" evidence="7">
    <location>
        <begin position="376"/>
        <end position="395"/>
    </location>
</feature>
<feature type="transmembrane region" description="Helical" evidence="7">
    <location>
        <begin position="21"/>
        <end position="46"/>
    </location>
</feature>
<dbReference type="InterPro" id="IPR025857">
    <property type="entry name" value="MacB_PCD"/>
</dbReference>
<dbReference type="PANTHER" id="PTHR30489">
    <property type="entry name" value="LIPOPROTEIN-RELEASING SYSTEM TRANSMEMBRANE PROTEIN LOLE"/>
    <property type="match status" value="1"/>
</dbReference>
<keyword evidence="5 7" id="KW-1133">Transmembrane helix</keyword>
<keyword evidence="4 7" id="KW-0812">Transmembrane</keyword>
<evidence type="ECO:0000313" key="10">
    <source>
        <dbReference type="EMBL" id="MBO8437281.1"/>
    </source>
</evidence>
<evidence type="ECO:0000256" key="2">
    <source>
        <dbReference type="ARBA" id="ARBA00005236"/>
    </source>
</evidence>
<dbReference type="InterPro" id="IPR051447">
    <property type="entry name" value="Lipoprotein-release_system"/>
</dbReference>
<proteinExistence type="inferred from homology"/>
<feature type="domain" description="ABC3 transporter permease C-terminal" evidence="8">
    <location>
        <begin position="279"/>
        <end position="400"/>
    </location>
</feature>
<evidence type="ECO:0000256" key="6">
    <source>
        <dbReference type="ARBA" id="ARBA00023136"/>
    </source>
</evidence>
<organism evidence="10 11">
    <name type="scientific">Candidatus Caccoplasma merdipullorum</name>
    <dbReference type="NCBI Taxonomy" id="2840718"/>
    <lineage>
        <taxon>Bacteria</taxon>
        <taxon>Pseudomonadati</taxon>
        <taxon>Bacteroidota</taxon>
        <taxon>Bacteroidia</taxon>
        <taxon>Bacteroidales</taxon>
        <taxon>Bacteroidaceae</taxon>
        <taxon>Bacteroidaceae incertae sedis</taxon>
        <taxon>Candidatus Caccoplasma</taxon>
    </lineage>
</organism>
<protein>
    <submittedName>
        <fullName evidence="10">ABC transporter permease</fullName>
    </submittedName>
</protein>
<reference evidence="10" key="2">
    <citation type="journal article" date="2021" name="PeerJ">
        <title>Extensive microbial diversity within the chicken gut microbiome revealed by metagenomics and culture.</title>
        <authorList>
            <person name="Gilroy R."/>
            <person name="Ravi A."/>
            <person name="Getino M."/>
            <person name="Pursley I."/>
            <person name="Horton D.L."/>
            <person name="Alikhan N.F."/>
            <person name="Baker D."/>
            <person name="Gharbi K."/>
            <person name="Hall N."/>
            <person name="Watson M."/>
            <person name="Adriaenssens E.M."/>
            <person name="Foster-Nyarko E."/>
            <person name="Jarju S."/>
            <person name="Secka A."/>
            <person name="Antonio M."/>
            <person name="Oren A."/>
            <person name="Chaudhuri R.R."/>
            <person name="La Ragione R."/>
            <person name="Hildebrand F."/>
            <person name="Pallen M.J."/>
        </authorList>
    </citation>
    <scope>NUCLEOTIDE SEQUENCE</scope>
    <source>
        <strain evidence="10">G3-4614</strain>
    </source>
</reference>
<dbReference type="GO" id="GO:0044874">
    <property type="term" value="P:lipoprotein localization to outer membrane"/>
    <property type="evidence" value="ECO:0007669"/>
    <property type="project" value="TreeGrafter"/>
</dbReference>
<keyword evidence="6 7" id="KW-0472">Membrane</keyword>
<feature type="domain" description="MacB-like periplasmic core" evidence="9">
    <location>
        <begin position="25"/>
        <end position="248"/>
    </location>
</feature>
<evidence type="ECO:0000256" key="4">
    <source>
        <dbReference type="ARBA" id="ARBA00022692"/>
    </source>
</evidence>
<dbReference type="Proteomes" id="UP000823636">
    <property type="component" value="Unassembled WGS sequence"/>
</dbReference>
<dbReference type="InterPro" id="IPR003838">
    <property type="entry name" value="ABC3_permease_C"/>
</dbReference>
<dbReference type="Pfam" id="PF02687">
    <property type="entry name" value="FtsX"/>
    <property type="match status" value="1"/>
</dbReference>
<evidence type="ECO:0000256" key="1">
    <source>
        <dbReference type="ARBA" id="ARBA00004651"/>
    </source>
</evidence>
<evidence type="ECO:0000313" key="11">
    <source>
        <dbReference type="Proteomes" id="UP000823636"/>
    </source>
</evidence>
<dbReference type="AlphaFoldDB" id="A0A9D9E328"/>
<dbReference type="EMBL" id="JADIMW010000002">
    <property type="protein sequence ID" value="MBO8437281.1"/>
    <property type="molecule type" value="Genomic_DNA"/>
</dbReference>
<accession>A0A9D9E328</accession>